<accession>A0A8E2I8B4</accession>
<feature type="domain" description="TadE-like" evidence="2">
    <location>
        <begin position="13"/>
        <end position="54"/>
    </location>
</feature>
<reference evidence="3" key="2">
    <citation type="submission" date="2023-03" db="EMBL/GenBank/DDBJ databases">
        <title>Bacterial isolates from washroom surfaces on a university campus.</title>
        <authorList>
            <person name="Holman D.B."/>
            <person name="Gzyl K.E."/>
            <person name="Taheri A.E."/>
        </authorList>
    </citation>
    <scope>NUCLEOTIDE SEQUENCE</scope>
    <source>
        <strain evidence="3">RD03</strain>
    </source>
</reference>
<feature type="transmembrane region" description="Helical" evidence="1">
    <location>
        <begin position="20"/>
        <end position="44"/>
    </location>
</feature>
<dbReference type="Proteomes" id="UP000189761">
    <property type="component" value="Unassembled WGS sequence"/>
</dbReference>
<gene>
    <name evidence="4" type="ORF">BWZ43_10215</name>
    <name evidence="3" type="ORF">P5X88_24835</name>
</gene>
<keyword evidence="1" id="KW-1133">Transmembrane helix</keyword>
<dbReference type="InterPro" id="IPR012495">
    <property type="entry name" value="TadE-like_dom"/>
</dbReference>
<dbReference type="RefSeq" id="WP_078110113.1">
    <property type="nucleotide sequence ID" value="NZ_CP065424.1"/>
</dbReference>
<evidence type="ECO:0000313" key="3">
    <source>
        <dbReference type="EMBL" id="MDH5164163.1"/>
    </source>
</evidence>
<evidence type="ECO:0000256" key="1">
    <source>
        <dbReference type="SAM" id="Phobius"/>
    </source>
</evidence>
<keyword evidence="1" id="KW-0812">Transmembrane</keyword>
<proteinExistence type="predicted"/>
<dbReference type="AlphaFoldDB" id="A0A8E2I8B4"/>
<dbReference type="EMBL" id="MTLA01000106">
    <property type="protein sequence ID" value="OOP68477.1"/>
    <property type="molecule type" value="Genomic_DNA"/>
</dbReference>
<evidence type="ECO:0000313" key="5">
    <source>
        <dbReference type="Proteomes" id="UP000189761"/>
    </source>
</evidence>
<comment type="caution">
    <text evidence="4">The sequence shown here is derived from an EMBL/GenBank/DDBJ whole genome shotgun (WGS) entry which is preliminary data.</text>
</comment>
<dbReference type="EMBL" id="JAROYP010000025">
    <property type="protein sequence ID" value="MDH5164163.1"/>
    <property type="molecule type" value="Genomic_DNA"/>
</dbReference>
<dbReference type="Proteomes" id="UP001159179">
    <property type="component" value="Unassembled WGS sequence"/>
</dbReference>
<keyword evidence="5" id="KW-1185">Reference proteome</keyword>
<reference evidence="4 5" key="1">
    <citation type="submission" date="2017-01" db="EMBL/GenBank/DDBJ databases">
        <title>Draft genome sequence of Bacillus oleronius.</title>
        <authorList>
            <person name="Allam M."/>
        </authorList>
    </citation>
    <scope>NUCLEOTIDE SEQUENCE [LARGE SCALE GENOMIC DNA]</scope>
    <source>
        <strain evidence="4 5">DSM 9356</strain>
    </source>
</reference>
<protein>
    <submittedName>
        <fullName evidence="3">Pilus assembly protein</fullName>
    </submittedName>
</protein>
<organism evidence="4 5">
    <name type="scientific">Heyndrickxia oleronia</name>
    <dbReference type="NCBI Taxonomy" id="38875"/>
    <lineage>
        <taxon>Bacteria</taxon>
        <taxon>Bacillati</taxon>
        <taxon>Bacillota</taxon>
        <taxon>Bacilli</taxon>
        <taxon>Bacillales</taxon>
        <taxon>Bacillaceae</taxon>
        <taxon>Heyndrickxia</taxon>
    </lineage>
</organism>
<dbReference type="Pfam" id="PF07811">
    <property type="entry name" value="TadE"/>
    <property type="match status" value="1"/>
</dbReference>
<keyword evidence="1" id="KW-0472">Membrane</keyword>
<evidence type="ECO:0000259" key="2">
    <source>
        <dbReference type="Pfam" id="PF07811"/>
    </source>
</evidence>
<name>A0A8E2I8B4_9BACI</name>
<evidence type="ECO:0000313" key="4">
    <source>
        <dbReference type="EMBL" id="OOP68477.1"/>
    </source>
</evidence>
<sequence length="131" mass="14275">MRLMKKILKKEDGSATIEFLGMIPFVLILVAIIWQFGVTIHAVVVAKSAANEAAKVYSLTQDTNEASDAAKKIVDMNGDNISFQDTSIPPGKKFKATVNVKINYIFLPKKLFGGRTPSYSFSSSASGRTID</sequence>